<evidence type="ECO:0000256" key="1">
    <source>
        <dbReference type="ARBA" id="ARBA00004651"/>
    </source>
</evidence>
<feature type="transmembrane region" description="Helical" evidence="8">
    <location>
        <begin position="455"/>
        <end position="472"/>
    </location>
</feature>
<name>A0ABW1U6W1_9LACO</name>
<feature type="transmembrane region" description="Helical" evidence="8">
    <location>
        <begin position="56"/>
        <end position="75"/>
    </location>
</feature>
<accession>A0ABW1U6W1</accession>
<feature type="transmembrane region" description="Helical" evidence="8">
    <location>
        <begin position="16"/>
        <end position="36"/>
    </location>
</feature>
<sequence>MRLKQRLKLIRKFIDLKVFLVPAVLVLLVIVAGVFYHKQFGQLVNATFQWSQRYFSWLYALVTFSFIPFCVWAAWGKQGQIRLGGKQAQPSMSMATWISITFTSGMALGVVFYGVSEGLTNYMTPPPFTHLLPHSAAAAETALQYVYLHWGFQAYGIYTAAGLCFAFALWNLKQKFALNSALQPLLHEQANGWMGQLVNWLCLYVLVASLGTNVGLGTLQLSTGFRYMTKLAIKPLVLQILIIAILGIIGIYAACSGIHRGIKLVSNINMSVFATLLAWAFIFGGSVFILNNTLSSIGGYLNNFVEMGLYLEPVKQTGWVAKNTIYYWAWWTTVAPITGLFLARLARGRTIRQFVLVNLLVPVGFIFIWFGTFGSSAIFTQMHHVDIWRDLQTKGYPVAFFAYLNTLPWGNLMMILGLIAVILSFVTQYESMIYSIAEMSVNQSELLPNDHRVNYLKIFWGIAMSLMGFILIQSGGLTTVQTSVVVLGIPILLILVAYVVGFIRAIRRYDETVVAIKCVDDAKK</sequence>
<keyword evidence="3" id="KW-0813">Transport</keyword>
<dbReference type="PANTHER" id="PTHR30047:SF7">
    <property type="entry name" value="HIGH-AFFINITY CHOLINE TRANSPORT PROTEIN"/>
    <property type="match status" value="1"/>
</dbReference>
<gene>
    <name evidence="9" type="ORF">ACFP1M_02510</name>
</gene>
<feature type="transmembrane region" description="Helical" evidence="8">
    <location>
        <begin position="152"/>
        <end position="172"/>
    </location>
</feature>
<evidence type="ECO:0000256" key="5">
    <source>
        <dbReference type="ARBA" id="ARBA00022692"/>
    </source>
</evidence>
<reference evidence="10" key="1">
    <citation type="journal article" date="2019" name="Int. J. Syst. Evol. Microbiol.">
        <title>The Global Catalogue of Microorganisms (GCM) 10K type strain sequencing project: providing services to taxonomists for standard genome sequencing and annotation.</title>
        <authorList>
            <consortium name="The Broad Institute Genomics Platform"/>
            <consortium name="The Broad Institute Genome Sequencing Center for Infectious Disease"/>
            <person name="Wu L."/>
            <person name="Ma J."/>
        </authorList>
    </citation>
    <scope>NUCLEOTIDE SEQUENCE [LARGE SCALE GENOMIC DNA]</scope>
    <source>
        <strain evidence="10">CCM 8893</strain>
    </source>
</reference>
<feature type="transmembrane region" description="Helical" evidence="8">
    <location>
        <begin position="236"/>
        <end position="255"/>
    </location>
</feature>
<evidence type="ECO:0000256" key="4">
    <source>
        <dbReference type="ARBA" id="ARBA00022475"/>
    </source>
</evidence>
<comment type="caution">
    <text evidence="9">The sequence shown here is derived from an EMBL/GenBank/DDBJ whole genome shotgun (WGS) entry which is preliminary data.</text>
</comment>
<feature type="transmembrane region" description="Helical" evidence="8">
    <location>
        <begin position="95"/>
        <end position="115"/>
    </location>
</feature>
<comment type="subcellular location">
    <subcellularLocation>
        <location evidence="1">Cell membrane</location>
        <topology evidence="1">Multi-pass membrane protein</topology>
    </subcellularLocation>
</comment>
<evidence type="ECO:0000256" key="7">
    <source>
        <dbReference type="ARBA" id="ARBA00023136"/>
    </source>
</evidence>
<dbReference type="EMBL" id="JBHSSO010000008">
    <property type="protein sequence ID" value="MFC6289087.1"/>
    <property type="molecule type" value="Genomic_DNA"/>
</dbReference>
<keyword evidence="4" id="KW-1003">Cell membrane</keyword>
<evidence type="ECO:0000256" key="3">
    <source>
        <dbReference type="ARBA" id="ARBA00022448"/>
    </source>
</evidence>
<comment type="similarity">
    <text evidence="2">Belongs to the BCCT transporter (TC 2.A.15) family.</text>
</comment>
<feature type="transmembrane region" description="Helical" evidence="8">
    <location>
        <begin position="355"/>
        <end position="380"/>
    </location>
</feature>
<feature type="transmembrane region" description="Helical" evidence="8">
    <location>
        <begin position="484"/>
        <end position="503"/>
    </location>
</feature>
<feature type="transmembrane region" description="Helical" evidence="8">
    <location>
        <begin position="193"/>
        <end position="216"/>
    </location>
</feature>
<proteinExistence type="inferred from homology"/>
<dbReference type="PANTHER" id="PTHR30047">
    <property type="entry name" value="HIGH-AFFINITY CHOLINE TRANSPORT PROTEIN-RELATED"/>
    <property type="match status" value="1"/>
</dbReference>
<keyword evidence="6 8" id="KW-1133">Transmembrane helix</keyword>
<organism evidence="9 10">
    <name type="scientific">Levilactobacillus angrenensis</name>
    <dbReference type="NCBI Taxonomy" id="2486020"/>
    <lineage>
        <taxon>Bacteria</taxon>
        <taxon>Bacillati</taxon>
        <taxon>Bacillota</taxon>
        <taxon>Bacilli</taxon>
        <taxon>Lactobacillales</taxon>
        <taxon>Lactobacillaceae</taxon>
        <taxon>Levilactobacillus</taxon>
    </lineage>
</organism>
<dbReference type="InterPro" id="IPR000060">
    <property type="entry name" value="BCCT_transptr"/>
</dbReference>
<keyword evidence="7 8" id="KW-0472">Membrane</keyword>
<feature type="transmembrane region" description="Helical" evidence="8">
    <location>
        <begin position="267"/>
        <end position="290"/>
    </location>
</feature>
<evidence type="ECO:0000256" key="8">
    <source>
        <dbReference type="SAM" id="Phobius"/>
    </source>
</evidence>
<dbReference type="RefSeq" id="WP_125575815.1">
    <property type="nucleotide sequence ID" value="NZ_JBHSSO010000008.1"/>
</dbReference>
<dbReference type="Proteomes" id="UP001596258">
    <property type="component" value="Unassembled WGS sequence"/>
</dbReference>
<keyword evidence="10" id="KW-1185">Reference proteome</keyword>
<evidence type="ECO:0000313" key="9">
    <source>
        <dbReference type="EMBL" id="MFC6289087.1"/>
    </source>
</evidence>
<evidence type="ECO:0000313" key="10">
    <source>
        <dbReference type="Proteomes" id="UP001596258"/>
    </source>
</evidence>
<evidence type="ECO:0000256" key="2">
    <source>
        <dbReference type="ARBA" id="ARBA00005658"/>
    </source>
</evidence>
<feature type="transmembrane region" description="Helical" evidence="8">
    <location>
        <begin position="325"/>
        <end position="343"/>
    </location>
</feature>
<feature type="transmembrane region" description="Helical" evidence="8">
    <location>
        <begin position="400"/>
        <end position="426"/>
    </location>
</feature>
<keyword evidence="5 8" id="KW-0812">Transmembrane</keyword>
<evidence type="ECO:0000256" key="6">
    <source>
        <dbReference type="ARBA" id="ARBA00022989"/>
    </source>
</evidence>
<dbReference type="Pfam" id="PF02028">
    <property type="entry name" value="BCCT"/>
    <property type="match status" value="1"/>
</dbReference>
<protein>
    <submittedName>
        <fullName evidence="9">BCCT family transporter</fullName>
    </submittedName>
</protein>